<dbReference type="AlphaFoldDB" id="A0AAV5KK83"/>
<dbReference type="Proteomes" id="UP001054252">
    <property type="component" value="Unassembled WGS sequence"/>
</dbReference>
<sequence>MPCTPEPSYPPYALLLHRALPLPPGLASFTSLALRPNPMPLPSAHYSHTKKTANTKQNWHH</sequence>
<comment type="caution">
    <text evidence="2">The sequence shown here is derived from an EMBL/GenBank/DDBJ whole genome shotgun (WGS) entry which is preliminary data.</text>
</comment>
<reference evidence="2 3" key="1">
    <citation type="journal article" date="2021" name="Commun. Biol.">
        <title>The genome of Shorea leprosula (Dipterocarpaceae) highlights the ecological relevance of drought in aseasonal tropical rainforests.</title>
        <authorList>
            <person name="Ng K.K.S."/>
            <person name="Kobayashi M.J."/>
            <person name="Fawcett J.A."/>
            <person name="Hatakeyama M."/>
            <person name="Paape T."/>
            <person name="Ng C.H."/>
            <person name="Ang C.C."/>
            <person name="Tnah L.H."/>
            <person name="Lee C.T."/>
            <person name="Nishiyama T."/>
            <person name="Sese J."/>
            <person name="O'Brien M.J."/>
            <person name="Copetti D."/>
            <person name="Mohd Noor M.I."/>
            <person name="Ong R.C."/>
            <person name="Putra M."/>
            <person name="Sireger I.Z."/>
            <person name="Indrioko S."/>
            <person name="Kosugi Y."/>
            <person name="Izuno A."/>
            <person name="Isagi Y."/>
            <person name="Lee S.L."/>
            <person name="Shimizu K.K."/>
        </authorList>
    </citation>
    <scope>NUCLEOTIDE SEQUENCE [LARGE SCALE GENOMIC DNA]</scope>
    <source>
        <strain evidence="2">214</strain>
    </source>
</reference>
<evidence type="ECO:0000256" key="1">
    <source>
        <dbReference type="SAM" id="MobiDB-lite"/>
    </source>
</evidence>
<name>A0AAV5KK83_9ROSI</name>
<feature type="compositionally biased region" description="Basic residues" evidence="1">
    <location>
        <begin position="47"/>
        <end position="61"/>
    </location>
</feature>
<evidence type="ECO:0000313" key="3">
    <source>
        <dbReference type="Proteomes" id="UP001054252"/>
    </source>
</evidence>
<protein>
    <submittedName>
        <fullName evidence="2">Uncharacterized protein</fullName>
    </submittedName>
</protein>
<organism evidence="2 3">
    <name type="scientific">Rubroshorea leprosula</name>
    <dbReference type="NCBI Taxonomy" id="152421"/>
    <lineage>
        <taxon>Eukaryota</taxon>
        <taxon>Viridiplantae</taxon>
        <taxon>Streptophyta</taxon>
        <taxon>Embryophyta</taxon>
        <taxon>Tracheophyta</taxon>
        <taxon>Spermatophyta</taxon>
        <taxon>Magnoliopsida</taxon>
        <taxon>eudicotyledons</taxon>
        <taxon>Gunneridae</taxon>
        <taxon>Pentapetalae</taxon>
        <taxon>rosids</taxon>
        <taxon>malvids</taxon>
        <taxon>Malvales</taxon>
        <taxon>Dipterocarpaceae</taxon>
        <taxon>Rubroshorea</taxon>
    </lineage>
</organism>
<proteinExistence type="predicted"/>
<feature type="region of interest" description="Disordered" evidence="1">
    <location>
        <begin position="40"/>
        <end position="61"/>
    </location>
</feature>
<accession>A0AAV5KK83</accession>
<keyword evidence="3" id="KW-1185">Reference proteome</keyword>
<evidence type="ECO:0000313" key="2">
    <source>
        <dbReference type="EMBL" id="GKV25035.1"/>
    </source>
</evidence>
<gene>
    <name evidence="2" type="ORF">SLEP1_g34543</name>
</gene>
<dbReference type="EMBL" id="BPVZ01000067">
    <property type="protein sequence ID" value="GKV25035.1"/>
    <property type="molecule type" value="Genomic_DNA"/>
</dbReference>